<accession>A0AAV2AK66</accession>
<gene>
    <name evidence="1" type="ORF">LARSCL_LOCUS13114</name>
</gene>
<evidence type="ECO:0000313" key="2">
    <source>
        <dbReference type="Proteomes" id="UP001497382"/>
    </source>
</evidence>
<dbReference type="Proteomes" id="UP001497382">
    <property type="component" value="Unassembled WGS sequence"/>
</dbReference>
<protein>
    <submittedName>
        <fullName evidence="1">Uncharacterized protein</fullName>
    </submittedName>
</protein>
<dbReference type="AlphaFoldDB" id="A0AAV2AK66"/>
<sequence>MSINDNSLFDRILKISNDNLKLIRITSFLFRFINNVRFPKLKNTGPLSYLENVFFYLLNASPNFVFGTLYQTLKFAFLPRLRKVWCDT</sequence>
<feature type="non-terminal residue" evidence="1">
    <location>
        <position position="88"/>
    </location>
</feature>
<name>A0AAV2AK66_9ARAC</name>
<evidence type="ECO:0000313" key="1">
    <source>
        <dbReference type="EMBL" id="CAL1284380.1"/>
    </source>
</evidence>
<organism evidence="1 2">
    <name type="scientific">Larinioides sclopetarius</name>
    <dbReference type="NCBI Taxonomy" id="280406"/>
    <lineage>
        <taxon>Eukaryota</taxon>
        <taxon>Metazoa</taxon>
        <taxon>Ecdysozoa</taxon>
        <taxon>Arthropoda</taxon>
        <taxon>Chelicerata</taxon>
        <taxon>Arachnida</taxon>
        <taxon>Araneae</taxon>
        <taxon>Araneomorphae</taxon>
        <taxon>Entelegynae</taxon>
        <taxon>Araneoidea</taxon>
        <taxon>Araneidae</taxon>
        <taxon>Larinioides</taxon>
    </lineage>
</organism>
<dbReference type="EMBL" id="CAXIEN010000178">
    <property type="protein sequence ID" value="CAL1284380.1"/>
    <property type="molecule type" value="Genomic_DNA"/>
</dbReference>
<reference evidence="1 2" key="1">
    <citation type="submission" date="2024-04" db="EMBL/GenBank/DDBJ databases">
        <authorList>
            <person name="Rising A."/>
            <person name="Reimegard J."/>
            <person name="Sonavane S."/>
            <person name="Akerstrom W."/>
            <person name="Nylinder S."/>
            <person name="Hedman E."/>
            <person name="Kallberg Y."/>
        </authorList>
    </citation>
    <scope>NUCLEOTIDE SEQUENCE [LARGE SCALE GENOMIC DNA]</scope>
</reference>
<comment type="caution">
    <text evidence="1">The sequence shown here is derived from an EMBL/GenBank/DDBJ whole genome shotgun (WGS) entry which is preliminary data.</text>
</comment>
<keyword evidence="2" id="KW-1185">Reference proteome</keyword>
<proteinExistence type="predicted"/>